<dbReference type="Proteomes" id="UP001230654">
    <property type="component" value="Unassembled WGS sequence"/>
</dbReference>
<dbReference type="PANTHER" id="PTHR30298">
    <property type="entry name" value="H REPEAT-ASSOCIATED PREDICTED TRANSPOSASE"/>
    <property type="match status" value="1"/>
</dbReference>
<organism evidence="2 3">
    <name type="scientific">Streptomyces rishiriensis</name>
    <dbReference type="NCBI Taxonomy" id="68264"/>
    <lineage>
        <taxon>Bacteria</taxon>
        <taxon>Bacillati</taxon>
        <taxon>Actinomycetota</taxon>
        <taxon>Actinomycetes</taxon>
        <taxon>Kitasatosporales</taxon>
        <taxon>Streptomycetaceae</taxon>
        <taxon>Streptomyces</taxon>
    </lineage>
</organism>
<dbReference type="InterPro" id="IPR002559">
    <property type="entry name" value="Transposase_11"/>
</dbReference>
<accession>A0ABU0NG73</accession>
<dbReference type="RefSeq" id="WP_307160778.1">
    <property type="nucleotide sequence ID" value="NZ_JAUSWV010000001.1"/>
</dbReference>
<dbReference type="EMBL" id="JAUSWV010000001">
    <property type="protein sequence ID" value="MDQ0578107.1"/>
    <property type="molecule type" value="Genomic_DNA"/>
</dbReference>
<protein>
    <submittedName>
        <fullName evidence="2">Transposase YbfD/YdcC</fullName>
    </submittedName>
</protein>
<gene>
    <name evidence="2" type="ORF">QF030_000285</name>
</gene>
<reference evidence="2 3" key="1">
    <citation type="submission" date="2023-07" db="EMBL/GenBank/DDBJ databases">
        <title>Comparative genomics of wheat-associated soil bacteria to identify genetic determinants of phenazine resistance.</title>
        <authorList>
            <person name="Mouncey N."/>
        </authorList>
    </citation>
    <scope>NUCLEOTIDE SEQUENCE [LARGE SCALE GENOMIC DNA]</scope>
    <source>
        <strain evidence="2 3">B2I6</strain>
    </source>
</reference>
<keyword evidence="3" id="KW-1185">Reference proteome</keyword>
<comment type="caution">
    <text evidence="2">The sequence shown here is derived from an EMBL/GenBank/DDBJ whole genome shotgun (WGS) entry which is preliminary data.</text>
</comment>
<dbReference type="PANTHER" id="PTHR30298:SF0">
    <property type="entry name" value="PROTEIN YBFL-RELATED"/>
    <property type="match status" value="1"/>
</dbReference>
<evidence type="ECO:0000313" key="3">
    <source>
        <dbReference type="Proteomes" id="UP001230654"/>
    </source>
</evidence>
<dbReference type="InterPro" id="IPR051698">
    <property type="entry name" value="Transposase_11-like"/>
</dbReference>
<dbReference type="Pfam" id="PF01609">
    <property type="entry name" value="DDE_Tnp_1"/>
    <property type="match status" value="1"/>
</dbReference>
<evidence type="ECO:0000259" key="1">
    <source>
        <dbReference type="Pfam" id="PF01609"/>
    </source>
</evidence>
<feature type="domain" description="Transposase IS4-like" evidence="1">
    <location>
        <begin position="72"/>
        <end position="150"/>
    </location>
</feature>
<sequence>MLFALRLPRPPNCPKRARIERCHTPAGHPFTLPIPLQGRARGTGHGRSEIRRIKAATVNSLLFPGARQAVQIKRRRTDHKTGRTTVRTVYAVTSLTAEQANAAQLARLVRDHWEIEALHHVRDTTFAEDASQLRTGNAPRAMATWRNLAIGALRMAGVRNIAASLRRNARDPRRPLARVGLEPNVMQLHRSPGTDVTIGTALRPGSP</sequence>
<evidence type="ECO:0000313" key="2">
    <source>
        <dbReference type="EMBL" id="MDQ0578107.1"/>
    </source>
</evidence>
<name>A0ABU0NG73_STRRH</name>
<proteinExistence type="predicted"/>